<feature type="chain" id="PRO_5046463811" evidence="1">
    <location>
        <begin position="23"/>
        <end position="314"/>
    </location>
</feature>
<reference evidence="2 3" key="1">
    <citation type="journal article" date="2023" name="G3 (Bethesda)">
        <title>A chromosome-level genome assembly of Zasmidium syzygii isolated from banana leaves.</title>
        <authorList>
            <person name="van Westerhoven A.C."/>
            <person name="Mehrabi R."/>
            <person name="Talebi R."/>
            <person name="Steentjes M.B.F."/>
            <person name="Corcolon B."/>
            <person name="Chong P.A."/>
            <person name="Kema G.H.J."/>
            <person name="Seidl M.F."/>
        </authorList>
    </citation>
    <scope>NUCLEOTIDE SEQUENCE [LARGE SCALE GENOMIC DNA]</scope>
    <source>
        <strain evidence="2 3">P124</strain>
    </source>
</reference>
<evidence type="ECO:0000313" key="3">
    <source>
        <dbReference type="Proteomes" id="UP001305779"/>
    </source>
</evidence>
<proteinExistence type="predicted"/>
<keyword evidence="1" id="KW-0732">Signal</keyword>
<comment type="caution">
    <text evidence="2">The sequence shown here is derived from an EMBL/GenBank/DDBJ whole genome shotgun (WGS) entry which is preliminary data.</text>
</comment>
<keyword evidence="3" id="KW-1185">Reference proteome</keyword>
<feature type="signal peptide" evidence="1">
    <location>
        <begin position="1"/>
        <end position="22"/>
    </location>
</feature>
<protein>
    <submittedName>
        <fullName evidence="2">Uncharacterized protein</fullName>
    </submittedName>
</protein>
<accession>A0ABR0DY85</accession>
<sequence>MAPLLAQNRMLKAIILLTLALAAILTSTLNTSHPPPLIESRDLTPTTNTTLTPRTTDWNSHLYHGNWLLCLLSAPTRTITQSPWIIHNALTLQGWTSTKQRTLSQDALSSLGLDDAFTALGISTDYTKWFTVTATHDTNKPPYRATWGKYLNTFNPSDGVIVARHNYSPAWQAARKGVPRQFVPALRQWSDVVFLVWMKLAGSDREVLRGVEHVFRYNIANRETQRILQLAMGEGDVGRAPETPGEWPGSQWNIDEDSAKVALSTRNSVGVVYFLAQHKEQLGLKTIDQVNIFNCKTGPSNQWCLYFHIVDKAA</sequence>
<gene>
    <name evidence="2" type="ORF">PRZ48_015086</name>
</gene>
<dbReference type="EMBL" id="JAXOVC010000015">
    <property type="protein sequence ID" value="KAK4493901.1"/>
    <property type="molecule type" value="Genomic_DNA"/>
</dbReference>
<evidence type="ECO:0000313" key="2">
    <source>
        <dbReference type="EMBL" id="KAK4493901.1"/>
    </source>
</evidence>
<evidence type="ECO:0000256" key="1">
    <source>
        <dbReference type="SAM" id="SignalP"/>
    </source>
</evidence>
<organism evidence="2 3">
    <name type="scientific">Zasmidium cellare</name>
    <name type="common">Wine cellar mold</name>
    <name type="synonym">Racodium cellare</name>
    <dbReference type="NCBI Taxonomy" id="395010"/>
    <lineage>
        <taxon>Eukaryota</taxon>
        <taxon>Fungi</taxon>
        <taxon>Dikarya</taxon>
        <taxon>Ascomycota</taxon>
        <taxon>Pezizomycotina</taxon>
        <taxon>Dothideomycetes</taxon>
        <taxon>Dothideomycetidae</taxon>
        <taxon>Mycosphaerellales</taxon>
        <taxon>Mycosphaerellaceae</taxon>
        <taxon>Zasmidium</taxon>
    </lineage>
</organism>
<dbReference type="Proteomes" id="UP001305779">
    <property type="component" value="Unassembled WGS sequence"/>
</dbReference>
<name>A0ABR0DY85_ZASCE</name>